<feature type="transmembrane region" description="Helical" evidence="2">
    <location>
        <begin position="223"/>
        <end position="248"/>
    </location>
</feature>
<comment type="caution">
    <text evidence="4">The sequence shown here is derived from an EMBL/GenBank/DDBJ whole genome shotgun (WGS) entry which is preliminary data.</text>
</comment>
<reference evidence="4" key="1">
    <citation type="journal article" date="2020" name="bioRxiv">
        <title>Comparative genomics of Chlamydomonas.</title>
        <authorList>
            <person name="Craig R.J."/>
            <person name="Hasan A.R."/>
            <person name="Ness R.W."/>
            <person name="Keightley P.D."/>
        </authorList>
    </citation>
    <scope>NUCLEOTIDE SEQUENCE</scope>
    <source>
        <strain evidence="4">SAG 7.73</strain>
    </source>
</reference>
<dbReference type="Gene3D" id="3.40.50.1820">
    <property type="entry name" value="alpha/beta hydrolase"/>
    <property type="match status" value="1"/>
</dbReference>
<feature type="region of interest" description="Disordered" evidence="1">
    <location>
        <begin position="1318"/>
        <end position="1370"/>
    </location>
</feature>
<dbReference type="PANTHER" id="PTHR45856">
    <property type="entry name" value="ALPHA/BETA-HYDROLASES SUPERFAMILY PROTEIN"/>
    <property type="match status" value="1"/>
</dbReference>
<dbReference type="EMBL" id="JAEHOC010000029">
    <property type="protein sequence ID" value="KAG2429865.1"/>
    <property type="molecule type" value="Genomic_DNA"/>
</dbReference>
<feature type="compositionally biased region" description="Low complexity" evidence="1">
    <location>
        <begin position="1355"/>
        <end position="1366"/>
    </location>
</feature>
<protein>
    <recommendedName>
        <fullName evidence="3">Fungal lipase-type domain-containing protein</fullName>
    </recommendedName>
</protein>
<feature type="transmembrane region" description="Helical" evidence="2">
    <location>
        <begin position="269"/>
        <end position="289"/>
    </location>
</feature>
<dbReference type="GO" id="GO:0006629">
    <property type="term" value="P:lipid metabolic process"/>
    <property type="evidence" value="ECO:0007669"/>
    <property type="project" value="InterPro"/>
</dbReference>
<feature type="compositionally biased region" description="Pro residues" evidence="1">
    <location>
        <begin position="469"/>
        <end position="496"/>
    </location>
</feature>
<sequence length="1439" mass="151811">MPAPEDTTLSPSHIAVVIGDSAPGAGHDAEALVLDAPQAGPHPPAQLGSPAGKPDAGAQPAATDLANGAPVSGQARQGAIQAPGGPAVPSGALPPRRDAAAPAPTVAPGVVTAERNGGAAPPRDPLGRKSPQPQRNEDFFAATAEVDDFCTDLPAGGEGSNFKDVVLRIEFISSKEVKGIIISTAVIIGAGIAITVYGKVMAMNEGSSWYARYSSRPKFQDNFLSGTICIGITGIMLLLYLIAAPVLCLRRQRWDARRFRSYLTRITELLAMLTLVAAFHEMVIITYAIRSTCSNLLLCLFTITARGMTLWRGGPLTRWQQMGVAMQHITRFTRRWVMRHAREEEEARRLRQERFREHWRANARVGGKQFREAAGAVQVGVTAAGEAVGKSAGCVASGITVAGGAVGGAVASGVTVAGGAVGGALASLGKTLSGRRRSAGKGGADAPPAPGGQAANTRNSSPRLNPLAAPMPAPPAAPLPPAPAPAPPRPVLPSPSPSVLEVEPAPDASQLPPPPSTSTVPSTALPLAHATPQPAGAALSNAPPPWISALGAVALNGSAGTATAASVVAAAVGAAGPGVLPGPAAVNAAAAAHAGEEPKLQPPGPESGPARTRSGREDGAEAAAAAGQAVDEGAVAEQLYLDGPWWAYLSPVLWLFLPYQLLVALAVWGLSTAVDPYLKQDTAQCMSFYTECQAADPESYGFTAAMLIAEVIYLLVYLTYCYRASAFLSKRSYVKYRQLNINLRVEMRVRSIALLFIVVNNLAQAFYVPKVNVDGVEQRCRYSLDTIFGSWSTVVTLTFLCAALSWLFFPRAISRRPLRALLQRFAWIEADVPRQMARRHDAVPHGSTRDARVLLDKAPMFCYETALKLMYWCHFAYEYDETGVEAWMPLDSLMALYDLQQIEVMRDEQSDTKALLASGPRCCLVVFRGTASLKAACVDLKAYMSPFYDRASYKGVSGLWWSMAVHRGFQWSWTNNDFNRRVVDWVAAYRRSNPQGRVIVTGHSLGGAHATLCTLDLSMALGPGGRGSAGLGVRGGSGGGAGLERSSRAKGGDAAAEEPPLLPQDMLTCYTFGCPRAGNHNFAKVYNMVVRETWNVINGNDVVPLTPKCVVIFLYKHPGLKVVLRGPGDIIVRPSFLENAVMRLPLVRSVSQHLMGSYIGSMTAVWRMALRGKHIDGAVRALLHHRRHDLPHVHDAAIELAELAVTTVMAAAGAAGPPEKVQQALLNAVAGDEEASAAAAAVCHSWNLFKRVYVLERAKRARQRLGDARAKADSAMVASAAAAAAAAVPGGPLVFATLGRNESSQLLVQRQGDILWLPEPLEPGADGAAAGAAGAPGTGQPGHKASVQHQHQHQHPQQAQQPQEQESTTCAQRTRHALMGVLTYVGRHVNCGLTAIGVETGIDTADEATLPPQDTTCGGCGGAFGCMQVRGGGSPGKPR</sequence>
<feature type="compositionally biased region" description="Low complexity" evidence="1">
    <location>
        <begin position="1323"/>
        <end position="1333"/>
    </location>
</feature>
<proteinExistence type="predicted"/>
<evidence type="ECO:0000256" key="2">
    <source>
        <dbReference type="SAM" id="Phobius"/>
    </source>
</evidence>
<dbReference type="CDD" id="cd00519">
    <property type="entry name" value="Lipase_3"/>
    <property type="match status" value="1"/>
</dbReference>
<evidence type="ECO:0000313" key="4">
    <source>
        <dbReference type="EMBL" id="KAG2429865.1"/>
    </source>
</evidence>
<keyword evidence="2" id="KW-0812">Transmembrane</keyword>
<feature type="region of interest" description="Disordered" evidence="1">
    <location>
        <begin position="590"/>
        <end position="623"/>
    </location>
</feature>
<feature type="domain" description="Fungal lipase-type" evidence="3">
    <location>
        <begin position="925"/>
        <end position="1018"/>
    </location>
</feature>
<dbReference type="InterPro" id="IPR029058">
    <property type="entry name" value="AB_hydrolase_fold"/>
</dbReference>
<dbReference type="PANTHER" id="PTHR45856:SF24">
    <property type="entry name" value="FUNGAL LIPASE-LIKE DOMAIN-CONTAINING PROTEIN"/>
    <property type="match status" value="1"/>
</dbReference>
<feature type="transmembrane region" description="Helical" evidence="2">
    <location>
        <begin position="704"/>
        <end position="728"/>
    </location>
</feature>
<dbReference type="SUPFAM" id="SSF53474">
    <property type="entry name" value="alpha/beta-Hydrolases"/>
    <property type="match status" value="1"/>
</dbReference>
<keyword evidence="5" id="KW-1185">Reference proteome</keyword>
<dbReference type="InterPro" id="IPR002921">
    <property type="entry name" value="Fungal_lipase-type"/>
</dbReference>
<evidence type="ECO:0000313" key="5">
    <source>
        <dbReference type="Proteomes" id="UP000650467"/>
    </source>
</evidence>
<dbReference type="Proteomes" id="UP000650467">
    <property type="component" value="Unassembled WGS sequence"/>
</dbReference>
<feature type="domain" description="Fungal lipase-type" evidence="3">
    <location>
        <begin position="1064"/>
        <end position="1110"/>
    </location>
</feature>
<feature type="region of interest" description="Disordered" evidence="1">
    <location>
        <begin position="19"/>
        <end position="134"/>
    </location>
</feature>
<organism evidence="4 5">
    <name type="scientific">Chlamydomonas incerta</name>
    <dbReference type="NCBI Taxonomy" id="51695"/>
    <lineage>
        <taxon>Eukaryota</taxon>
        <taxon>Viridiplantae</taxon>
        <taxon>Chlorophyta</taxon>
        <taxon>core chlorophytes</taxon>
        <taxon>Chlorophyceae</taxon>
        <taxon>CS clade</taxon>
        <taxon>Chlamydomonadales</taxon>
        <taxon>Chlamydomonadaceae</taxon>
        <taxon>Chlamydomonas</taxon>
    </lineage>
</organism>
<feature type="compositionally biased region" description="Low complexity" evidence="1">
    <location>
        <begin position="100"/>
        <end position="113"/>
    </location>
</feature>
<feature type="transmembrane region" description="Helical" evidence="2">
    <location>
        <begin position="788"/>
        <end position="809"/>
    </location>
</feature>
<feature type="transmembrane region" description="Helical" evidence="2">
    <location>
        <begin position="645"/>
        <end position="670"/>
    </location>
</feature>
<keyword evidence="2" id="KW-1133">Transmembrane helix</keyword>
<feature type="compositionally biased region" description="Low complexity" evidence="1">
    <location>
        <begin position="497"/>
        <end position="510"/>
    </location>
</feature>
<dbReference type="OrthoDB" id="514788at2759"/>
<feature type="region of interest" description="Disordered" evidence="1">
    <location>
        <begin position="433"/>
        <end position="539"/>
    </location>
</feature>
<feature type="compositionally biased region" description="Gly residues" evidence="1">
    <location>
        <begin position="1033"/>
        <end position="1042"/>
    </location>
</feature>
<dbReference type="Pfam" id="PF01764">
    <property type="entry name" value="Lipase_3"/>
    <property type="match status" value="2"/>
</dbReference>
<evidence type="ECO:0000259" key="3">
    <source>
        <dbReference type="Pfam" id="PF01764"/>
    </source>
</evidence>
<name>A0A835VVW6_CHLIN</name>
<gene>
    <name evidence="4" type="ORF">HXX76_010645</name>
</gene>
<evidence type="ECO:0000256" key="1">
    <source>
        <dbReference type="SAM" id="MobiDB-lite"/>
    </source>
</evidence>
<feature type="region of interest" description="Disordered" evidence="1">
    <location>
        <begin position="1033"/>
        <end position="1058"/>
    </location>
</feature>
<feature type="compositionally biased region" description="Low complexity" evidence="1">
    <location>
        <begin position="517"/>
        <end position="527"/>
    </location>
</feature>
<dbReference type="InterPro" id="IPR051218">
    <property type="entry name" value="Sec_MonoDiacylglyc_Lipase"/>
</dbReference>
<keyword evidence="2" id="KW-0472">Membrane</keyword>
<feature type="transmembrane region" description="Helical" evidence="2">
    <location>
        <begin position="180"/>
        <end position="203"/>
    </location>
</feature>
<accession>A0A835VVW6</accession>